<reference evidence="1 2" key="1">
    <citation type="submission" date="2018-11" db="EMBL/GenBank/DDBJ databases">
        <title>Sequencing the genomes of 1000 actinobacteria strains.</title>
        <authorList>
            <person name="Klenk H.-P."/>
        </authorList>
    </citation>
    <scope>NUCLEOTIDE SEQUENCE [LARGE SCALE GENOMIC DNA]</scope>
    <source>
        <strain evidence="1 2">DSM 44781</strain>
    </source>
</reference>
<evidence type="ECO:0000313" key="2">
    <source>
        <dbReference type="Proteomes" id="UP000266906"/>
    </source>
</evidence>
<proteinExistence type="predicted"/>
<name>A0A3N4S174_9ACTN</name>
<comment type="caution">
    <text evidence="1">The sequence shown here is derived from an EMBL/GenBank/DDBJ whole genome shotgun (WGS) entry which is preliminary data.</text>
</comment>
<dbReference type="RefSeq" id="WP_123819863.1">
    <property type="nucleotide sequence ID" value="NZ_RKQG01000001.1"/>
</dbReference>
<protein>
    <submittedName>
        <fullName evidence="1">Uncharacterized protein</fullName>
    </submittedName>
</protein>
<sequence length="254" mass="26878">MGRKKPGKPRRERAADAYTLQQLQPPGYDQWIVPAPDRAKRTALEGMSVGAVDTARRIERLLPLYGPKLPVQALWLDVAVDSGVLQVRHTDGTVGRLPVADLAGMLTGPEAGPAGPAELRASVHELHAAGAVLVEPDEGDGCVLRPVVGKPRRPGDPWLFGGDMAVGLVPKACVPGDPASMDVEEFAALAYLRAHLAEGRVGTVEEYATFNGVGTVERARELFAAVEHLVDLRGCPACPSGHLCTRDPDAQPAG</sequence>
<dbReference type="EMBL" id="RKQG01000001">
    <property type="protein sequence ID" value="RPE37081.1"/>
    <property type="molecule type" value="Genomic_DNA"/>
</dbReference>
<gene>
    <name evidence="1" type="ORF">EDD38_5467</name>
</gene>
<keyword evidence="2" id="KW-1185">Reference proteome</keyword>
<dbReference type="AlphaFoldDB" id="A0A3N4S174"/>
<organism evidence="1 2">
    <name type="scientific">Kitasatospora cineracea</name>
    <dbReference type="NCBI Taxonomy" id="88074"/>
    <lineage>
        <taxon>Bacteria</taxon>
        <taxon>Bacillati</taxon>
        <taxon>Actinomycetota</taxon>
        <taxon>Actinomycetes</taxon>
        <taxon>Kitasatosporales</taxon>
        <taxon>Streptomycetaceae</taxon>
        <taxon>Kitasatospora</taxon>
    </lineage>
</organism>
<dbReference type="Proteomes" id="UP000266906">
    <property type="component" value="Unassembled WGS sequence"/>
</dbReference>
<evidence type="ECO:0000313" key="1">
    <source>
        <dbReference type="EMBL" id="RPE37081.1"/>
    </source>
</evidence>
<accession>A0A3N4S174</accession>